<evidence type="ECO:0008006" key="4">
    <source>
        <dbReference type="Google" id="ProtNLM"/>
    </source>
</evidence>
<reference evidence="2 3" key="1">
    <citation type="submission" date="2024-09" db="EMBL/GenBank/DDBJ databases">
        <authorList>
            <person name="Sun Q."/>
            <person name="Mori K."/>
        </authorList>
    </citation>
    <scope>NUCLEOTIDE SEQUENCE [LARGE SCALE GENOMIC DNA]</scope>
    <source>
        <strain evidence="2 3">JCM 4362</strain>
    </source>
</reference>
<protein>
    <recommendedName>
        <fullName evidence="4">MT0933-like antitoxin protein</fullName>
    </recommendedName>
</protein>
<evidence type="ECO:0000313" key="3">
    <source>
        <dbReference type="Proteomes" id="UP001589718"/>
    </source>
</evidence>
<accession>A0ABV5P8W1</accession>
<proteinExistence type="predicted"/>
<feature type="region of interest" description="Disordered" evidence="1">
    <location>
        <begin position="28"/>
        <end position="75"/>
    </location>
</feature>
<gene>
    <name evidence="2" type="ORF">ACFFTU_06640</name>
</gene>
<dbReference type="Proteomes" id="UP001589718">
    <property type="component" value="Unassembled WGS sequence"/>
</dbReference>
<dbReference type="EMBL" id="JBHMCR010000004">
    <property type="protein sequence ID" value="MFB9519617.1"/>
    <property type="molecule type" value="Genomic_DNA"/>
</dbReference>
<sequence>MGFFSRKQDPTPADPSAAELGREYAIAKRHGDRKKVNQIARELGNGTTDRDSFEAGRRAYDDIPPINPPRRNRRR</sequence>
<evidence type="ECO:0000313" key="2">
    <source>
        <dbReference type="EMBL" id="MFB9519617.1"/>
    </source>
</evidence>
<dbReference type="RefSeq" id="WP_345221208.1">
    <property type="nucleotide sequence ID" value="NZ_BAAAXE010000013.1"/>
</dbReference>
<feature type="compositionally biased region" description="Basic and acidic residues" evidence="1">
    <location>
        <begin position="48"/>
        <end position="61"/>
    </location>
</feature>
<comment type="caution">
    <text evidence="2">The sequence shown here is derived from an EMBL/GenBank/DDBJ whole genome shotgun (WGS) entry which is preliminary data.</text>
</comment>
<evidence type="ECO:0000256" key="1">
    <source>
        <dbReference type="SAM" id="MobiDB-lite"/>
    </source>
</evidence>
<organism evidence="2 3">
    <name type="scientific">Streptomyces cremeus</name>
    <dbReference type="NCBI Taxonomy" id="66881"/>
    <lineage>
        <taxon>Bacteria</taxon>
        <taxon>Bacillati</taxon>
        <taxon>Actinomycetota</taxon>
        <taxon>Actinomycetes</taxon>
        <taxon>Kitasatosporales</taxon>
        <taxon>Streptomycetaceae</taxon>
        <taxon>Streptomyces</taxon>
    </lineage>
</organism>
<name>A0ABV5P8W1_STRCM</name>
<keyword evidence="3" id="KW-1185">Reference proteome</keyword>